<dbReference type="Pfam" id="PF18013">
    <property type="entry name" value="Phage_lysozyme2"/>
    <property type="match status" value="1"/>
</dbReference>
<organism evidence="2 3">
    <name type="scientific">Cyanophage S-SSM2</name>
    <dbReference type="NCBI Taxonomy" id="536464"/>
    <lineage>
        <taxon>Viruses</taxon>
        <taxon>Duplodnaviria</taxon>
        <taxon>Heunggongvirae</taxon>
        <taxon>Uroviricota</taxon>
        <taxon>Caudoviricetes</taxon>
        <taxon>Pantevenvirales</taxon>
        <taxon>Kyanoviridae</taxon>
        <taxon>Ahtivirus</taxon>
        <taxon>Ahtivirus sagseatwo</taxon>
    </lineage>
</organism>
<sequence length="200" mass="22621">MSYTSEVLMRLMILPLTITAVAAAAPFLMTLPEAPPLPEEVAEVVPEPSWKCPECSVEEQYVLKELQENTKITDKNALATLMGNIKQESKFIPNICEGGARVSYTECKVGGYGLIQWTSIGRYKGLGNFCARFSCDPSSLEGQTRWMINEPIFQRVLPEFEGHGDTIPQYMTHAYYWLGWGIKGNREVYAYDYESKLTWV</sequence>
<feature type="domain" description="Phage tail lysozyme" evidence="1">
    <location>
        <begin position="68"/>
        <end position="150"/>
    </location>
</feature>
<reference evidence="2 3" key="1">
    <citation type="submission" date="2010-11" db="EMBL/GenBank/DDBJ databases">
        <title>The Genome Sequence of Cyanophage S-SSM2.</title>
        <authorList>
            <consortium name="The Broad Institute Genome Sequencing Platform"/>
            <person name="Henn M.R."/>
            <person name="Sullivan M.S."/>
            <person name="Osburne M.S."/>
            <person name="Levin J."/>
            <person name="Malboeuf C."/>
            <person name="Casali M."/>
            <person name="Russ C."/>
            <person name="Lennon N."/>
            <person name="Chapman S.B."/>
            <person name="Erlich R."/>
            <person name="Young S.K."/>
            <person name="Yandava C."/>
            <person name="Zeng Q."/>
            <person name="Alvarado L."/>
            <person name="Anderson S."/>
            <person name="Berlin A."/>
            <person name="Chen Z."/>
            <person name="Freedman E."/>
            <person name="Gellesch M."/>
            <person name="Goldberg J."/>
            <person name="Green L."/>
            <person name="Griggs A."/>
            <person name="Gujja S."/>
            <person name="Heilman E.R."/>
            <person name="Heiman D."/>
            <person name="Hollinger A."/>
            <person name="Howarth C."/>
            <person name="Larson L."/>
            <person name="Mehta T."/>
            <person name="Pearson M."/>
            <person name="Roberts A."/>
            <person name="Ryan E."/>
            <person name="Saif S."/>
            <person name="Shea T."/>
            <person name="Shenoy N."/>
            <person name="Sisk P."/>
            <person name="Stolte C."/>
            <person name="Sykes S."/>
            <person name="White J."/>
            <person name="Yu Q."/>
            <person name="Coleman M.L."/>
            <person name="Huang K.H."/>
            <person name="Weigele P.R."/>
            <person name="DeFrancesco A.S."/>
            <person name="Kern S.E."/>
            <person name="Thompson L.R."/>
            <person name="Fu R."/>
            <person name="Hombeck B."/>
            <person name="Chisholm S.W."/>
            <person name="Haas B."/>
            <person name="Nusbaum C."/>
            <person name="Birren B."/>
        </authorList>
    </citation>
    <scope>NUCLEOTIDE SEQUENCE [LARGE SCALE GENOMIC DNA]</scope>
    <source>
        <strain evidence="2 3">S-SSM2</strain>
    </source>
</reference>
<proteinExistence type="predicted"/>
<evidence type="ECO:0000259" key="1">
    <source>
        <dbReference type="Pfam" id="PF18013"/>
    </source>
</evidence>
<dbReference type="Proteomes" id="UP000225134">
    <property type="component" value="Segment"/>
</dbReference>
<dbReference type="EMBL" id="JF974292">
    <property type="protein sequence ID" value="AGH57359.1"/>
    <property type="molecule type" value="Genomic_DNA"/>
</dbReference>
<name>M4T3D7_9CAUD</name>
<protein>
    <recommendedName>
        <fullName evidence="1">Phage tail lysozyme domain-containing protein</fullName>
    </recommendedName>
</protein>
<gene>
    <name evidence="2" type="ORF">CPLG_00105</name>
</gene>
<evidence type="ECO:0000313" key="3">
    <source>
        <dbReference type="Proteomes" id="UP000225134"/>
    </source>
</evidence>
<accession>M4T3D7</accession>
<dbReference type="InterPro" id="IPR041219">
    <property type="entry name" value="Phage_lysozyme2"/>
</dbReference>
<dbReference type="Gene3D" id="1.10.530.10">
    <property type="match status" value="1"/>
</dbReference>
<evidence type="ECO:0000313" key="2">
    <source>
        <dbReference type="EMBL" id="AGH57359.1"/>
    </source>
</evidence>